<dbReference type="CDD" id="cd00075">
    <property type="entry name" value="HATPase"/>
    <property type="match status" value="1"/>
</dbReference>
<dbReference type="InterPro" id="IPR003661">
    <property type="entry name" value="HisK_dim/P_dom"/>
</dbReference>
<accession>A0A158IYX4</accession>
<dbReference type="Proteomes" id="UP000054683">
    <property type="component" value="Unassembled WGS sequence"/>
</dbReference>
<dbReference type="CDD" id="cd00082">
    <property type="entry name" value="HisKA"/>
    <property type="match status" value="1"/>
</dbReference>
<gene>
    <name evidence="5" type="ORF">AWB69_06819</name>
</gene>
<dbReference type="GO" id="GO:0000155">
    <property type="term" value="F:phosphorelay sensor kinase activity"/>
    <property type="evidence" value="ECO:0007669"/>
    <property type="project" value="InterPro"/>
</dbReference>
<dbReference type="InterPro" id="IPR005467">
    <property type="entry name" value="His_kinase_dom"/>
</dbReference>
<dbReference type="InterPro" id="IPR004358">
    <property type="entry name" value="Sig_transdc_His_kin-like_C"/>
</dbReference>
<sequence>MLSCARHGFDINQLCAEYRALRAVVFRLWLDEGGAEPPALDDIVRFNEAIDQALTESVSFFSSQVDRSRNLLLGMLGHDMRSPLHTIQMTAHQLAKLDDGQQVSAAAARLIRSGARMQALLDDMLDFSRTKLGLGIRVAPAPVDVAALVADELEQLRVAHGTQSVELDVAGDTRALCDGRRIQQMLGNFVGNAIKYGEPTAAVEVTVTGGNGEISIAVRNRGPAIPPSVLRRVFEPLERGPGAETRPGSEDSLGLGLYIAREIAHAHGGEVAARSDESETVFTVRLPRGAGDVREDPPHQH</sequence>
<dbReference type="Pfam" id="PF02518">
    <property type="entry name" value="HATPase_c"/>
    <property type="match status" value="1"/>
</dbReference>
<evidence type="ECO:0000256" key="2">
    <source>
        <dbReference type="ARBA" id="ARBA00012438"/>
    </source>
</evidence>
<dbReference type="EC" id="2.7.13.3" evidence="2"/>
<dbReference type="PRINTS" id="PR00344">
    <property type="entry name" value="BCTRLSENSOR"/>
</dbReference>
<name>A0A158IYX4_9BURK</name>
<dbReference type="Gene3D" id="1.10.287.130">
    <property type="match status" value="1"/>
</dbReference>
<comment type="catalytic activity">
    <reaction evidence="1">
        <text>ATP + protein L-histidine = ADP + protein N-phospho-L-histidine.</text>
        <dbReference type="EC" id="2.7.13.3"/>
    </reaction>
</comment>
<dbReference type="EMBL" id="FCOK02000064">
    <property type="protein sequence ID" value="SAL61329.1"/>
    <property type="molecule type" value="Genomic_DNA"/>
</dbReference>
<dbReference type="PANTHER" id="PTHR43547:SF2">
    <property type="entry name" value="HYBRID SIGNAL TRANSDUCTION HISTIDINE KINASE C"/>
    <property type="match status" value="1"/>
</dbReference>
<protein>
    <recommendedName>
        <fullName evidence="2">histidine kinase</fullName>
        <ecNumber evidence="2">2.7.13.3</ecNumber>
    </recommendedName>
</protein>
<dbReference type="SMART" id="SM00387">
    <property type="entry name" value="HATPase_c"/>
    <property type="match status" value="1"/>
</dbReference>
<keyword evidence="3" id="KW-0597">Phosphoprotein</keyword>
<evidence type="ECO:0000259" key="4">
    <source>
        <dbReference type="PROSITE" id="PS50109"/>
    </source>
</evidence>
<dbReference type="PROSITE" id="PS50109">
    <property type="entry name" value="HIS_KIN"/>
    <property type="match status" value="1"/>
</dbReference>
<organism evidence="5 6">
    <name type="scientific">Caballeronia udeis</name>
    <dbReference type="NCBI Taxonomy" id="1232866"/>
    <lineage>
        <taxon>Bacteria</taxon>
        <taxon>Pseudomonadati</taxon>
        <taxon>Pseudomonadota</taxon>
        <taxon>Betaproteobacteria</taxon>
        <taxon>Burkholderiales</taxon>
        <taxon>Burkholderiaceae</taxon>
        <taxon>Caballeronia</taxon>
    </lineage>
</organism>
<evidence type="ECO:0000256" key="3">
    <source>
        <dbReference type="ARBA" id="ARBA00022553"/>
    </source>
</evidence>
<reference evidence="5 6" key="1">
    <citation type="submission" date="2016-01" db="EMBL/GenBank/DDBJ databases">
        <authorList>
            <person name="Oliw E.H."/>
        </authorList>
    </citation>
    <scope>NUCLEOTIDE SEQUENCE [LARGE SCALE GENOMIC DNA]</scope>
    <source>
        <strain evidence="5">LMG 27134</strain>
    </source>
</reference>
<feature type="domain" description="Histidine kinase" evidence="4">
    <location>
        <begin position="75"/>
        <end position="290"/>
    </location>
</feature>
<dbReference type="SUPFAM" id="SSF55874">
    <property type="entry name" value="ATPase domain of HSP90 chaperone/DNA topoisomerase II/histidine kinase"/>
    <property type="match status" value="1"/>
</dbReference>
<keyword evidence="5" id="KW-0808">Transferase</keyword>
<proteinExistence type="predicted"/>
<dbReference type="Gene3D" id="3.30.565.10">
    <property type="entry name" value="Histidine kinase-like ATPase, C-terminal domain"/>
    <property type="match status" value="1"/>
</dbReference>
<dbReference type="AlphaFoldDB" id="A0A158IYX4"/>
<dbReference type="PANTHER" id="PTHR43547">
    <property type="entry name" value="TWO-COMPONENT HISTIDINE KINASE"/>
    <property type="match status" value="1"/>
</dbReference>
<dbReference type="Pfam" id="PF00512">
    <property type="entry name" value="HisKA"/>
    <property type="match status" value="1"/>
</dbReference>
<evidence type="ECO:0000313" key="5">
    <source>
        <dbReference type="EMBL" id="SAL61329.1"/>
    </source>
</evidence>
<keyword evidence="5" id="KW-0418">Kinase</keyword>
<evidence type="ECO:0000313" key="6">
    <source>
        <dbReference type="Proteomes" id="UP000054683"/>
    </source>
</evidence>
<dbReference type="InterPro" id="IPR036890">
    <property type="entry name" value="HATPase_C_sf"/>
</dbReference>
<evidence type="ECO:0000256" key="1">
    <source>
        <dbReference type="ARBA" id="ARBA00000085"/>
    </source>
</evidence>
<dbReference type="SMART" id="SM00388">
    <property type="entry name" value="HisKA"/>
    <property type="match status" value="1"/>
</dbReference>
<dbReference type="InterPro" id="IPR003594">
    <property type="entry name" value="HATPase_dom"/>
</dbReference>
<dbReference type="InterPro" id="IPR036097">
    <property type="entry name" value="HisK_dim/P_sf"/>
</dbReference>
<dbReference type="SUPFAM" id="SSF47384">
    <property type="entry name" value="Homodimeric domain of signal transducing histidine kinase"/>
    <property type="match status" value="1"/>
</dbReference>